<protein>
    <recommendedName>
        <fullName evidence="3">MULE transposase domain-containing protein</fullName>
    </recommendedName>
</protein>
<gene>
    <name evidence="1" type="ORF">M513_10652</name>
</gene>
<sequence>MKIIPVLGRVSRMMETLTTACTKPMLYLRWMDFCQKSCQVESLIIAVVTSMTEWFEVNYVHEQIRRRLWNGVMVRPPPPFAPSLWSVFECMESGFPRTRNNIEAWHRRWKSLLGKVHVGVYQIVEEFRKAQRHVTKEDERLLRGEPCPQGKKEDIRHEERRQNVIRNREGRLNRMDYLRAIAQNSHM</sequence>
<reference evidence="1 2" key="1">
    <citation type="journal article" date="2014" name="Nat. Genet.">
        <title>Genome and transcriptome of the porcine whipworm Trichuris suis.</title>
        <authorList>
            <person name="Jex A.R."/>
            <person name="Nejsum P."/>
            <person name="Schwarz E.M."/>
            <person name="Hu L."/>
            <person name="Young N.D."/>
            <person name="Hall R.S."/>
            <person name="Korhonen P.K."/>
            <person name="Liao S."/>
            <person name="Thamsborg S."/>
            <person name="Xia J."/>
            <person name="Xu P."/>
            <person name="Wang S."/>
            <person name="Scheerlinck J.P."/>
            <person name="Hofmann A."/>
            <person name="Sternberg P.W."/>
            <person name="Wang J."/>
            <person name="Gasser R.B."/>
        </authorList>
    </citation>
    <scope>NUCLEOTIDE SEQUENCE [LARGE SCALE GENOMIC DNA]</scope>
    <source>
        <strain evidence="1">DCEP-RM93M</strain>
    </source>
</reference>
<dbReference type="EMBL" id="KL363293">
    <property type="protein sequence ID" value="KFD48434.1"/>
    <property type="molecule type" value="Genomic_DNA"/>
</dbReference>
<accession>A0A085LTY8</accession>
<evidence type="ECO:0000313" key="1">
    <source>
        <dbReference type="EMBL" id="KFD48434.1"/>
    </source>
</evidence>
<evidence type="ECO:0008006" key="3">
    <source>
        <dbReference type="Google" id="ProtNLM"/>
    </source>
</evidence>
<organism evidence="1 2">
    <name type="scientific">Trichuris suis</name>
    <name type="common">pig whipworm</name>
    <dbReference type="NCBI Taxonomy" id="68888"/>
    <lineage>
        <taxon>Eukaryota</taxon>
        <taxon>Metazoa</taxon>
        <taxon>Ecdysozoa</taxon>
        <taxon>Nematoda</taxon>
        <taxon>Enoplea</taxon>
        <taxon>Dorylaimia</taxon>
        <taxon>Trichinellida</taxon>
        <taxon>Trichuridae</taxon>
        <taxon>Trichuris</taxon>
    </lineage>
</organism>
<name>A0A085LTY8_9BILA</name>
<dbReference type="Proteomes" id="UP000030764">
    <property type="component" value="Unassembled WGS sequence"/>
</dbReference>
<proteinExistence type="predicted"/>
<dbReference type="AlphaFoldDB" id="A0A085LTY8"/>
<keyword evidence="2" id="KW-1185">Reference proteome</keyword>
<evidence type="ECO:0000313" key="2">
    <source>
        <dbReference type="Proteomes" id="UP000030764"/>
    </source>
</evidence>